<dbReference type="CDD" id="cd12148">
    <property type="entry name" value="fungal_TF_MHR"/>
    <property type="match status" value="1"/>
</dbReference>
<evidence type="ECO:0000256" key="1">
    <source>
        <dbReference type="ARBA" id="ARBA00022723"/>
    </source>
</evidence>
<evidence type="ECO:0000256" key="2">
    <source>
        <dbReference type="ARBA" id="ARBA00023015"/>
    </source>
</evidence>
<feature type="domain" description="Zn(2)-C6 fungal-type" evidence="7">
    <location>
        <begin position="32"/>
        <end position="63"/>
    </location>
</feature>
<dbReference type="AlphaFoldDB" id="A0A5N6T4E5"/>
<evidence type="ECO:0000256" key="4">
    <source>
        <dbReference type="ARBA" id="ARBA00023163"/>
    </source>
</evidence>
<dbReference type="SMART" id="SM00906">
    <property type="entry name" value="Fungal_trans"/>
    <property type="match status" value="1"/>
</dbReference>
<reference evidence="8 9" key="1">
    <citation type="submission" date="2019-04" db="EMBL/GenBank/DDBJ databases">
        <title>Friends and foes A comparative genomics study of 23 Aspergillus species from section Flavi.</title>
        <authorList>
            <consortium name="DOE Joint Genome Institute"/>
            <person name="Kjaerbolling I."/>
            <person name="Vesth T."/>
            <person name="Frisvad J.C."/>
            <person name="Nybo J.L."/>
            <person name="Theobald S."/>
            <person name="Kildgaard S."/>
            <person name="Isbrandt T."/>
            <person name="Kuo A."/>
            <person name="Sato A."/>
            <person name="Lyhne E.K."/>
            <person name="Kogle M.E."/>
            <person name="Wiebenga A."/>
            <person name="Kun R.S."/>
            <person name="Lubbers R.J."/>
            <person name="Makela M.R."/>
            <person name="Barry K."/>
            <person name="Chovatia M."/>
            <person name="Clum A."/>
            <person name="Daum C."/>
            <person name="Haridas S."/>
            <person name="He G."/>
            <person name="LaButti K."/>
            <person name="Lipzen A."/>
            <person name="Mondo S."/>
            <person name="Riley R."/>
            <person name="Salamov A."/>
            <person name="Simmons B.A."/>
            <person name="Magnuson J.K."/>
            <person name="Henrissat B."/>
            <person name="Mortensen U.H."/>
            <person name="Larsen T.O."/>
            <person name="Devries R.P."/>
            <person name="Grigoriev I.V."/>
            <person name="Machida M."/>
            <person name="Baker S.E."/>
            <person name="Andersen M.R."/>
        </authorList>
    </citation>
    <scope>NUCLEOTIDE SEQUENCE [LARGE SCALE GENOMIC DNA]</scope>
    <source>
        <strain evidence="8 9">CBS 117625</strain>
    </source>
</reference>
<dbReference type="EMBL" id="ML743559">
    <property type="protein sequence ID" value="KAE8141081.1"/>
    <property type="molecule type" value="Genomic_DNA"/>
</dbReference>
<proteinExistence type="predicted"/>
<dbReference type="GO" id="GO:0000978">
    <property type="term" value="F:RNA polymerase II cis-regulatory region sequence-specific DNA binding"/>
    <property type="evidence" value="ECO:0007669"/>
    <property type="project" value="TreeGrafter"/>
</dbReference>
<dbReference type="SUPFAM" id="SSF57701">
    <property type="entry name" value="Zn2/Cys6 DNA-binding domain"/>
    <property type="match status" value="1"/>
</dbReference>
<gene>
    <name evidence="8" type="ORF">BDV38DRAFT_238644</name>
</gene>
<feature type="region of interest" description="Disordered" evidence="6">
    <location>
        <begin position="1"/>
        <end position="27"/>
    </location>
</feature>
<dbReference type="GO" id="GO:0006351">
    <property type="term" value="P:DNA-templated transcription"/>
    <property type="evidence" value="ECO:0007669"/>
    <property type="project" value="InterPro"/>
</dbReference>
<evidence type="ECO:0000313" key="8">
    <source>
        <dbReference type="EMBL" id="KAE8141081.1"/>
    </source>
</evidence>
<keyword evidence="2" id="KW-0805">Transcription regulation</keyword>
<dbReference type="GeneID" id="43637898"/>
<dbReference type="InterPro" id="IPR051127">
    <property type="entry name" value="Fungal_SecMet_Regulators"/>
</dbReference>
<accession>A0A5N6T4E5</accession>
<dbReference type="CDD" id="cd00067">
    <property type="entry name" value="GAL4"/>
    <property type="match status" value="1"/>
</dbReference>
<dbReference type="GO" id="GO:0000435">
    <property type="term" value="P:positive regulation of transcription from RNA polymerase II promoter by galactose"/>
    <property type="evidence" value="ECO:0007669"/>
    <property type="project" value="TreeGrafter"/>
</dbReference>
<organism evidence="8 9">
    <name type="scientific">Aspergillus pseudotamarii</name>
    <dbReference type="NCBI Taxonomy" id="132259"/>
    <lineage>
        <taxon>Eukaryota</taxon>
        <taxon>Fungi</taxon>
        <taxon>Dikarya</taxon>
        <taxon>Ascomycota</taxon>
        <taxon>Pezizomycotina</taxon>
        <taxon>Eurotiomycetes</taxon>
        <taxon>Eurotiomycetidae</taxon>
        <taxon>Eurotiales</taxon>
        <taxon>Aspergillaceae</taxon>
        <taxon>Aspergillus</taxon>
        <taxon>Aspergillus subgen. Circumdati</taxon>
    </lineage>
</organism>
<evidence type="ECO:0000259" key="7">
    <source>
        <dbReference type="PROSITE" id="PS50048"/>
    </source>
</evidence>
<evidence type="ECO:0000256" key="6">
    <source>
        <dbReference type="SAM" id="MobiDB-lite"/>
    </source>
</evidence>
<keyword evidence="4" id="KW-0804">Transcription</keyword>
<keyword evidence="9" id="KW-1185">Reference proteome</keyword>
<dbReference type="Pfam" id="PF04082">
    <property type="entry name" value="Fungal_trans"/>
    <property type="match status" value="1"/>
</dbReference>
<dbReference type="InterPro" id="IPR007219">
    <property type="entry name" value="XnlR_reg_dom"/>
</dbReference>
<dbReference type="OrthoDB" id="3362851at2759"/>
<protein>
    <submittedName>
        <fullName evidence="8">Fungal-specific transcription factor domain-containing protein</fullName>
    </submittedName>
</protein>
<dbReference type="SMART" id="SM00066">
    <property type="entry name" value="GAL4"/>
    <property type="match status" value="1"/>
</dbReference>
<sequence length="673" mass="76916">MFHEFSDFVQQSATQGSNPTKNTRSQPKVNRSCVECRRRKIRCDGGLPCGNCKWYRVEGRCEFPHRSKRHTVSVKSAEELTRTVNHQRIILQKLFPSCSLDTLICLSREELLQVIVAKGPTRDVAATTELNTTVIRESDHSDEDRQLEENRKLSKGTSNVYDDVNGLSLSFDRQQTSLGISSVRFILRLIVERWPTVRTKLYQKRCRLEFQHQSYPHPRGPRETIGSAPVSMINELACIDAYFKTANSITPMINETQFRREYSSGVRKDAGWLALRSMVLVVGSIAASEEGSQRSHALYASVRQHIGLESFGSASIEGLQALCLLGGYYLHYRNTPNMASAVLGAAFRMATALGLHKEPIELKVLEESLESHFASREVRRRTWWSLFCLDTWASMTLGRPTFGRWDPDTMDVSPPKYGKSQSHRDIIITAFRANVEFCKLATEIQKRLAQSDPPTTGEINKFDTALRGWHEEALTAISHENCPDDFIVVRDYMRNRYMNVRILLLRTVLLRHVQDKTQFEDLTGDDREAIVNCQRLSLEAIRNIVCSMRPDSFWVWGSTWYLYQSCLVPLMMLLAFPCKPELASCHSEIEQALAAFKSFIPWNAAARRSHDVVESIYEASENVTRLEVSRGTLPPFGEMDMEFWNLAAGGFEYDYEWESLIDWEKTSTPNVED</sequence>
<dbReference type="PROSITE" id="PS00463">
    <property type="entry name" value="ZN2_CY6_FUNGAL_1"/>
    <property type="match status" value="1"/>
</dbReference>
<dbReference type="RefSeq" id="XP_031917144.1">
    <property type="nucleotide sequence ID" value="XM_032053688.1"/>
</dbReference>
<dbReference type="GO" id="GO:0000981">
    <property type="term" value="F:DNA-binding transcription factor activity, RNA polymerase II-specific"/>
    <property type="evidence" value="ECO:0007669"/>
    <property type="project" value="InterPro"/>
</dbReference>
<dbReference type="Gene3D" id="4.10.240.10">
    <property type="entry name" value="Zn(2)-C6 fungal-type DNA-binding domain"/>
    <property type="match status" value="1"/>
</dbReference>
<dbReference type="InterPro" id="IPR036864">
    <property type="entry name" value="Zn2-C6_fun-type_DNA-bd_sf"/>
</dbReference>
<name>A0A5N6T4E5_ASPPS</name>
<keyword evidence="1" id="KW-0479">Metal-binding</keyword>
<dbReference type="InterPro" id="IPR001138">
    <property type="entry name" value="Zn2Cys6_DnaBD"/>
</dbReference>
<dbReference type="PANTHER" id="PTHR47424:SF5">
    <property type="entry name" value="ZN(II)2CYS6 TRANSCRIPTION FACTOR (EUROFUNG)"/>
    <property type="match status" value="1"/>
</dbReference>
<dbReference type="GO" id="GO:0008270">
    <property type="term" value="F:zinc ion binding"/>
    <property type="evidence" value="ECO:0007669"/>
    <property type="project" value="InterPro"/>
</dbReference>
<dbReference type="PROSITE" id="PS50048">
    <property type="entry name" value="ZN2_CY6_FUNGAL_2"/>
    <property type="match status" value="1"/>
</dbReference>
<dbReference type="Proteomes" id="UP000325672">
    <property type="component" value="Unassembled WGS sequence"/>
</dbReference>
<evidence type="ECO:0000256" key="3">
    <source>
        <dbReference type="ARBA" id="ARBA00023125"/>
    </source>
</evidence>
<dbReference type="GO" id="GO:0005634">
    <property type="term" value="C:nucleus"/>
    <property type="evidence" value="ECO:0007669"/>
    <property type="project" value="TreeGrafter"/>
</dbReference>
<dbReference type="PANTHER" id="PTHR47424">
    <property type="entry name" value="REGULATORY PROTEIN GAL4"/>
    <property type="match status" value="1"/>
</dbReference>
<evidence type="ECO:0000313" key="9">
    <source>
        <dbReference type="Proteomes" id="UP000325672"/>
    </source>
</evidence>
<keyword evidence="3" id="KW-0238">DNA-binding</keyword>
<dbReference type="Pfam" id="PF00172">
    <property type="entry name" value="Zn_clus"/>
    <property type="match status" value="1"/>
</dbReference>
<keyword evidence="5" id="KW-0539">Nucleus</keyword>
<feature type="compositionally biased region" description="Polar residues" evidence="6">
    <location>
        <begin position="8"/>
        <end position="27"/>
    </location>
</feature>
<evidence type="ECO:0000256" key="5">
    <source>
        <dbReference type="ARBA" id="ARBA00023242"/>
    </source>
</evidence>